<name>A0ABW8SJ36_9CLOT</name>
<dbReference type="RefSeq" id="WP_406792163.1">
    <property type="nucleotide sequence ID" value="NZ_JBJHZX010000014.1"/>
</dbReference>
<evidence type="ECO:0000313" key="2">
    <source>
        <dbReference type="Proteomes" id="UP001623660"/>
    </source>
</evidence>
<sequence>MNYKENRILPSLLYLLELASNKKHSEIKGFLRNGFSPDHARDVKKAILTESFIAELLIGNNRWARITPVRGDFGIDIIEYTRTGYQPCKCYQIKNQGNLICNADVNNQIEKFKESKYSHLPYYILSISGFGETTITHSNVHLIDYEYVIKWINNYSENLNSTPGSTYLLRDDDFILRFDELLKYIHEFGDCYYDHLPCSIKNLCIKTIEEKRNGKLNIKKVLLLNKIGFCWDHNVYTLNQGSDKIHTKYDSTHIKSTNKYSKNLSLTLESIHLLKDHDFTLEFNELLKYVHKFEACYFYEHLPDNLKKWCCKIRKEKKNGRLDIEEILLLDKIGFCWSHNDYTWNQSFGKINKIYARYGSTYENMEWHLKPWLKRQLGRYLSGDLTSYRIRKLESIDLTNEWLLNI</sequence>
<comment type="caution">
    <text evidence="1">The sequence shown here is derived from an EMBL/GenBank/DDBJ whole genome shotgun (WGS) entry which is preliminary data.</text>
</comment>
<dbReference type="PANTHER" id="PTHR33418">
    <property type="entry name" value="HELICASE-ASSOCIATED"/>
    <property type="match status" value="1"/>
</dbReference>
<gene>
    <name evidence="1" type="ORF">ACJDU8_10790</name>
</gene>
<dbReference type="Proteomes" id="UP001623660">
    <property type="component" value="Unassembled WGS sequence"/>
</dbReference>
<reference evidence="1 2" key="1">
    <citation type="submission" date="2024-11" db="EMBL/GenBank/DDBJ databases">
        <authorList>
            <person name="Heng Y.C."/>
            <person name="Lim A.C.H."/>
            <person name="Lee J.K.Y."/>
            <person name="Kittelmann S."/>
        </authorList>
    </citation>
    <scope>NUCLEOTIDE SEQUENCE [LARGE SCALE GENOMIC DNA]</scope>
    <source>
        <strain evidence="1 2">WILCCON 0269</strain>
    </source>
</reference>
<evidence type="ECO:0000313" key="1">
    <source>
        <dbReference type="EMBL" id="MFL0196047.1"/>
    </source>
</evidence>
<dbReference type="PANTHER" id="PTHR33418:SF1">
    <property type="entry name" value="HELICASE-ASSOCIATED DOMAIN-CONTAINING PROTEIN"/>
    <property type="match status" value="1"/>
</dbReference>
<protein>
    <submittedName>
        <fullName evidence="1">Helicase associated domain-containing protein</fullName>
    </submittedName>
</protein>
<organism evidence="1 2">
    <name type="scientific">Candidatus Clostridium eludens</name>
    <dbReference type="NCBI Taxonomy" id="3381663"/>
    <lineage>
        <taxon>Bacteria</taxon>
        <taxon>Bacillati</taxon>
        <taxon>Bacillota</taxon>
        <taxon>Clostridia</taxon>
        <taxon>Eubacteriales</taxon>
        <taxon>Clostridiaceae</taxon>
        <taxon>Clostridium</taxon>
    </lineage>
</organism>
<dbReference type="EMBL" id="JBJHZX010000014">
    <property type="protein sequence ID" value="MFL0196047.1"/>
    <property type="molecule type" value="Genomic_DNA"/>
</dbReference>
<dbReference type="Gene3D" id="6.10.140.530">
    <property type="match status" value="1"/>
</dbReference>
<accession>A0ABW8SJ36</accession>
<keyword evidence="2" id="KW-1185">Reference proteome</keyword>
<proteinExistence type="predicted"/>